<accession>B5YP07</accession>
<dbReference type="RefSeq" id="XP_002296362.1">
    <property type="nucleotide sequence ID" value="XM_002296326.1"/>
</dbReference>
<evidence type="ECO:0000313" key="3">
    <source>
        <dbReference type="EMBL" id="ACI65081.1"/>
    </source>
</evidence>
<protein>
    <submittedName>
        <fullName evidence="1">Uncharacterized protein</fullName>
    </submittedName>
</protein>
<evidence type="ECO:0000313" key="4">
    <source>
        <dbReference type="Proteomes" id="UP000001449"/>
    </source>
</evidence>
<reference evidence="1 4" key="3">
    <citation type="submission" date="2008-09" db="EMBL/GenBank/DDBJ databases">
        <authorList>
            <consortium name="Diatom Consortium"/>
            <person name="Grigoriev I."/>
            <person name="Grimwood J."/>
            <person name="Kuo A."/>
            <person name="Otillar R.P."/>
            <person name="Salamov A."/>
            <person name="Detter J.C."/>
            <person name="Schmutz J."/>
            <person name="Lindquist E."/>
            <person name="Shapiro H."/>
            <person name="Lucas S."/>
            <person name="Glavina del Rio T."/>
            <person name="Bruce D."/>
            <person name="Pitluck S."/>
            <person name="Rokhsar D."/>
            <person name="Armbrust V."/>
        </authorList>
    </citation>
    <scope>GENOME REANNOTATION</scope>
    <source>
        <strain evidence="1">CCMP1335</strain>
    </source>
</reference>
<reference evidence="1 4" key="1">
    <citation type="journal article" date="2004" name="Science">
        <title>The genome of the diatom Thalassiosira pseudonana: ecology, evolution, and metabolism.</title>
        <authorList>
            <person name="Armbrust E.V."/>
            <person name="Berges J.A."/>
            <person name="Bowler C."/>
            <person name="Green B.R."/>
            <person name="Martinez D."/>
            <person name="Putnam N.H."/>
            <person name="Zhou S."/>
            <person name="Allen A.E."/>
            <person name="Apt K.E."/>
            <person name="Bechner M."/>
            <person name="Brzezinski M.A."/>
            <person name="Chaal B.K."/>
            <person name="Chiovitti A."/>
            <person name="Davis A.K."/>
            <person name="Demarest M.S."/>
            <person name="Detter J.C."/>
            <person name="Glavina T."/>
            <person name="Goodstein D."/>
            <person name="Hadi M.Z."/>
            <person name="Hellsten U."/>
            <person name="Hildebrand M."/>
            <person name="Jenkins B.D."/>
            <person name="Jurka J."/>
            <person name="Kapitonov V.V."/>
            <person name="Kroger N."/>
            <person name="Lau W.W."/>
            <person name="Lane T.W."/>
            <person name="Larimer F.W."/>
            <person name="Lippmeier J.C."/>
            <person name="Lucas S."/>
            <person name="Medina M."/>
            <person name="Montsant A."/>
            <person name="Obornik M."/>
            <person name="Parker M.S."/>
            <person name="Palenik B."/>
            <person name="Pazour G.J."/>
            <person name="Richardson P.M."/>
            <person name="Rynearson T.A."/>
            <person name="Saito M.A."/>
            <person name="Schwartz D.C."/>
            <person name="Thamatrakoln K."/>
            <person name="Valentin K."/>
            <person name="Vardi A."/>
            <person name="Wilkerson F.P."/>
            <person name="Rokhsar D.S."/>
        </authorList>
    </citation>
    <scope>NUCLEOTIDE SEQUENCE [LARGE SCALE GENOMIC DNA]</scope>
    <source>
        <strain evidence="1">CCMP1335</strain>
    </source>
</reference>
<organism evidence="1 4">
    <name type="scientific">Thalassiosira pseudonana</name>
    <name type="common">Marine diatom</name>
    <name type="synonym">Cyclotella nana</name>
    <dbReference type="NCBI Taxonomy" id="35128"/>
    <lineage>
        <taxon>Eukaryota</taxon>
        <taxon>Sar</taxon>
        <taxon>Stramenopiles</taxon>
        <taxon>Ochrophyta</taxon>
        <taxon>Bacillariophyta</taxon>
        <taxon>Coscinodiscophyceae</taxon>
        <taxon>Thalassiosirophycidae</taxon>
        <taxon>Thalassiosirales</taxon>
        <taxon>Thalassiosiraceae</taxon>
        <taxon>Thalassiosira</taxon>
    </lineage>
</organism>
<dbReference type="RefSeq" id="XP_002296364.1">
    <property type="nucleotide sequence ID" value="XM_002296328.1"/>
</dbReference>
<dbReference type="HOGENOM" id="CLU_1622352_0_0_1"/>
<name>B5YP07_THAPS</name>
<dbReference type="KEGG" id="tps:THAPS_7336"/>
<reference evidence="1 4" key="2">
    <citation type="journal article" date="2008" name="Nature">
        <title>The Phaeodactylum genome reveals the evolutionary history of diatom genomes.</title>
        <authorList>
            <person name="Bowler C."/>
            <person name="Allen A.E."/>
            <person name="Badger J.H."/>
            <person name="Grimwood J."/>
            <person name="Jabbari K."/>
            <person name="Kuo A."/>
            <person name="Maheswari U."/>
            <person name="Martens C."/>
            <person name="Maumus F."/>
            <person name="Otillar R.P."/>
            <person name="Rayko E."/>
            <person name="Salamov A."/>
            <person name="Vandepoele K."/>
            <person name="Beszteri B."/>
            <person name="Gruber A."/>
            <person name="Heijde M."/>
            <person name="Katinka M."/>
            <person name="Mock T."/>
            <person name="Valentin K."/>
            <person name="Verret F."/>
            <person name="Berges J.A."/>
            <person name="Brownlee C."/>
            <person name="Cadoret J.P."/>
            <person name="Chiovitti A."/>
            <person name="Choi C.J."/>
            <person name="Coesel S."/>
            <person name="De Martino A."/>
            <person name="Detter J.C."/>
            <person name="Durkin C."/>
            <person name="Falciatore A."/>
            <person name="Fournet J."/>
            <person name="Haruta M."/>
            <person name="Huysman M.J."/>
            <person name="Jenkins B.D."/>
            <person name="Jiroutova K."/>
            <person name="Jorgensen R.E."/>
            <person name="Joubert Y."/>
            <person name="Kaplan A."/>
            <person name="Kroger N."/>
            <person name="Kroth P.G."/>
            <person name="La Roche J."/>
            <person name="Lindquist E."/>
            <person name="Lommer M."/>
            <person name="Martin-Jezequel V."/>
            <person name="Lopez P.J."/>
            <person name="Lucas S."/>
            <person name="Mangogna M."/>
            <person name="McGinnis K."/>
            <person name="Medlin L.K."/>
            <person name="Montsant A."/>
            <person name="Oudot-Le Secq M.P."/>
            <person name="Napoli C."/>
            <person name="Obornik M."/>
            <person name="Parker M.S."/>
            <person name="Petit J.L."/>
            <person name="Porcel B.M."/>
            <person name="Poulsen N."/>
            <person name="Robison M."/>
            <person name="Rychlewski L."/>
            <person name="Rynearson T.A."/>
            <person name="Schmutz J."/>
            <person name="Shapiro H."/>
            <person name="Siaut M."/>
            <person name="Stanley M."/>
            <person name="Sussman M.R."/>
            <person name="Taylor A.R."/>
            <person name="Vardi A."/>
            <person name="von Dassow P."/>
            <person name="Vyverman W."/>
            <person name="Willis A."/>
            <person name="Wyrwicz L.S."/>
            <person name="Rokhsar D.S."/>
            <person name="Weissenbach J."/>
            <person name="Armbrust E.V."/>
            <person name="Green B.R."/>
            <person name="Van de Peer Y."/>
            <person name="Grigoriev I.V."/>
        </authorList>
    </citation>
    <scope>NUCLEOTIDE SEQUENCE [LARGE SCALE GENOMIC DNA]</scope>
    <source>
        <strain evidence="1">CCMP1335</strain>
    </source>
</reference>
<dbReference type="GeneID" id="7450624"/>
<dbReference type="GeneID" id="7443418"/>
<dbReference type="AlphaFoldDB" id="B5YP07"/>
<sequence length="167" mass="18984">MTVIYSNQLSSPLAMDIIDKANSTRTITLQLQKTRRSVRFATFSEGKIIDPPTDEDIRNTIYSKADTRQFKQQLQRDVRRMAYLLDTSPTGSIPRDEVHKCIGIESFLSRYAMIQSMEAKRNHAAAVLLMQSLDTCDETEGIARLSSMSSQEARHRAHQVAVGYWNV</sequence>
<proteinExistence type="predicted"/>
<keyword evidence="4" id="KW-1185">Reference proteome</keyword>
<dbReference type="RefSeq" id="XP_002296363.1">
    <property type="nucleotide sequence ID" value="XM_002296327.1"/>
</dbReference>
<evidence type="ECO:0000313" key="1">
    <source>
        <dbReference type="EMBL" id="ACI65079.1"/>
    </source>
</evidence>
<dbReference type="GeneID" id="7443417"/>
<dbReference type="EMBL" id="CP001160">
    <property type="protein sequence ID" value="ACI65079.1"/>
    <property type="molecule type" value="Genomic_DNA"/>
</dbReference>
<dbReference type="KEGG" id="tps:THAPS_7334"/>
<dbReference type="EMBL" id="CP001160">
    <property type="protein sequence ID" value="ACI65080.1"/>
    <property type="molecule type" value="Genomic_DNA"/>
</dbReference>
<dbReference type="Proteomes" id="UP000001449">
    <property type="component" value="Chromosome 7"/>
</dbReference>
<dbReference type="KEGG" id="tps:THAPS_7335"/>
<dbReference type="EMBL" id="CP001160">
    <property type="protein sequence ID" value="ACI65081.1"/>
    <property type="molecule type" value="Genomic_DNA"/>
</dbReference>
<evidence type="ECO:0000313" key="2">
    <source>
        <dbReference type="EMBL" id="ACI65080.1"/>
    </source>
</evidence>
<gene>
    <name evidence="1" type="ORF">THAPS_7334</name>
    <name evidence="2" type="ORF">THAPS_7335</name>
    <name evidence="3" type="ORF">THAPS_7336</name>
</gene>
<dbReference type="PaxDb" id="35128-Thaps7334"/>